<feature type="compositionally biased region" description="Basic and acidic residues" evidence="2">
    <location>
        <begin position="1021"/>
        <end position="1032"/>
    </location>
</feature>
<dbReference type="Pfam" id="PF04388">
    <property type="entry name" value="Hamartin"/>
    <property type="match status" value="1"/>
</dbReference>
<dbReference type="PANTHER" id="PTHR15154:SF2">
    <property type="entry name" value="HAMARTIN"/>
    <property type="match status" value="1"/>
</dbReference>
<feature type="compositionally biased region" description="Low complexity" evidence="2">
    <location>
        <begin position="565"/>
        <end position="580"/>
    </location>
</feature>
<feature type="region of interest" description="Disordered" evidence="2">
    <location>
        <begin position="905"/>
        <end position="1046"/>
    </location>
</feature>
<name>A0A3D8R7B1_9HELO</name>
<feature type="coiled-coil region" evidence="1">
    <location>
        <begin position="754"/>
        <end position="815"/>
    </location>
</feature>
<keyword evidence="1" id="KW-0175">Coiled coil</keyword>
<reference evidence="3 4" key="1">
    <citation type="journal article" date="2018" name="IMA Fungus">
        <title>IMA Genome-F 9: Draft genome sequence of Annulohypoxylon stygium, Aspergillus mulundensis, Berkeleyomyces basicola (syn. Thielaviopsis basicola), Ceratocystis smalleyi, two Cercospora beticola strains, Coleophoma cylindrospora, Fusarium fracticaudum, Phialophora cf. hyalina, and Morchella septimelata.</title>
        <authorList>
            <person name="Wingfield B.D."/>
            <person name="Bills G.F."/>
            <person name="Dong Y."/>
            <person name="Huang W."/>
            <person name="Nel W.J."/>
            <person name="Swalarsk-Parry B.S."/>
            <person name="Vaghefi N."/>
            <person name="Wilken P.M."/>
            <person name="An Z."/>
            <person name="de Beer Z.W."/>
            <person name="De Vos L."/>
            <person name="Chen L."/>
            <person name="Duong T.A."/>
            <person name="Gao Y."/>
            <person name="Hammerbacher A."/>
            <person name="Kikkert J.R."/>
            <person name="Li Y."/>
            <person name="Li H."/>
            <person name="Li K."/>
            <person name="Li Q."/>
            <person name="Liu X."/>
            <person name="Ma X."/>
            <person name="Naidoo K."/>
            <person name="Pethybridge S.J."/>
            <person name="Sun J."/>
            <person name="Steenkamp E.T."/>
            <person name="van der Nest M.A."/>
            <person name="van Wyk S."/>
            <person name="Wingfield M.J."/>
            <person name="Xiong C."/>
            <person name="Yue Q."/>
            <person name="Zhang X."/>
        </authorList>
    </citation>
    <scope>NUCLEOTIDE SEQUENCE [LARGE SCALE GENOMIC DNA]</scope>
    <source>
        <strain evidence="3 4">BP6252</strain>
    </source>
</reference>
<accession>A0A3D8R7B1</accession>
<feature type="region of interest" description="Disordered" evidence="2">
    <location>
        <begin position="561"/>
        <end position="604"/>
    </location>
</feature>
<evidence type="ECO:0000313" key="3">
    <source>
        <dbReference type="EMBL" id="RDW69841.1"/>
    </source>
</evidence>
<organism evidence="3 4">
    <name type="scientific">Coleophoma cylindrospora</name>
    <dbReference type="NCBI Taxonomy" id="1849047"/>
    <lineage>
        <taxon>Eukaryota</taxon>
        <taxon>Fungi</taxon>
        <taxon>Dikarya</taxon>
        <taxon>Ascomycota</taxon>
        <taxon>Pezizomycotina</taxon>
        <taxon>Leotiomycetes</taxon>
        <taxon>Helotiales</taxon>
        <taxon>Dermateaceae</taxon>
        <taxon>Coleophoma</taxon>
    </lineage>
</organism>
<feature type="region of interest" description="Disordered" evidence="2">
    <location>
        <begin position="504"/>
        <end position="548"/>
    </location>
</feature>
<protein>
    <recommendedName>
        <fullName evidence="5">Tuberous sclerosis 1</fullName>
    </recommendedName>
</protein>
<dbReference type="Proteomes" id="UP000256645">
    <property type="component" value="Unassembled WGS sequence"/>
</dbReference>
<comment type="caution">
    <text evidence="3">The sequence shown here is derived from an EMBL/GenBank/DDBJ whole genome shotgun (WGS) entry which is preliminary data.</text>
</comment>
<keyword evidence="4" id="KW-1185">Reference proteome</keyword>
<dbReference type="OrthoDB" id="6022054at2759"/>
<dbReference type="InterPro" id="IPR007483">
    <property type="entry name" value="Hamartin"/>
</dbReference>
<feature type="compositionally biased region" description="Low complexity" evidence="2">
    <location>
        <begin position="911"/>
        <end position="924"/>
    </location>
</feature>
<feature type="region of interest" description="Disordered" evidence="2">
    <location>
        <begin position="431"/>
        <end position="481"/>
    </location>
</feature>
<dbReference type="AlphaFoldDB" id="A0A3D8R7B1"/>
<proteinExistence type="predicted"/>
<evidence type="ECO:0000256" key="1">
    <source>
        <dbReference type="SAM" id="Coils"/>
    </source>
</evidence>
<dbReference type="GO" id="GO:0032007">
    <property type="term" value="P:negative regulation of TOR signaling"/>
    <property type="evidence" value="ECO:0007669"/>
    <property type="project" value="TreeGrafter"/>
</dbReference>
<dbReference type="PANTHER" id="PTHR15154">
    <property type="entry name" value="HAMARTIN"/>
    <property type="match status" value="1"/>
</dbReference>
<feature type="region of interest" description="Disordered" evidence="2">
    <location>
        <begin position="290"/>
        <end position="319"/>
    </location>
</feature>
<evidence type="ECO:0000313" key="4">
    <source>
        <dbReference type="Proteomes" id="UP000256645"/>
    </source>
</evidence>
<gene>
    <name evidence="3" type="ORF">BP6252_08861</name>
</gene>
<evidence type="ECO:0008006" key="5">
    <source>
        <dbReference type="Google" id="ProtNLM"/>
    </source>
</evidence>
<feature type="compositionally biased region" description="Basic and acidic residues" evidence="2">
    <location>
        <begin position="290"/>
        <end position="299"/>
    </location>
</feature>
<dbReference type="GO" id="GO:0051726">
    <property type="term" value="P:regulation of cell cycle"/>
    <property type="evidence" value="ECO:0007669"/>
    <property type="project" value="TreeGrafter"/>
</dbReference>
<feature type="region of interest" description="Disordered" evidence="2">
    <location>
        <begin position="673"/>
        <end position="695"/>
    </location>
</feature>
<dbReference type="GO" id="GO:0033596">
    <property type="term" value="C:TSC1-TSC2 complex"/>
    <property type="evidence" value="ECO:0007669"/>
    <property type="project" value="TreeGrafter"/>
</dbReference>
<feature type="compositionally biased region" description="Low complexity" evidence="2">
    <location>
        <begin position="960"/>
        <end position="971"/>
    </location>
</feature>
<sequence>MSSGSLKDLTKALQSSIVNPTLPLPDDLVQVIDAYLDKHDSHDEADQQKLQEELLATYQKDVIDHPPRYAAFLAILRHLKRAIQGSGRLLQWWDRLAGPVLEQLGEEKGLPAEAHQTLLSILVYDEDDEELDDAKASCAILTENLLSSWLIKFVTATAGELDPEAQFVERKVKSILLEFGRKRPKDFLTVLNKFVVKKDSRIPALSLLVDFIEFQPPHLHQMLETPLFDNLLRCLQIDTSTRAISLAMTATIMFLPHVPSSLAKHLPSLFNIYSRMLFWDRYRRTGAEVLAPKEEKTEKTDDDTEDSTEQPAPEKKSDTEWEKLPYLLESEDEAVPELLHYFTFLYGLYPLNFMSYIRKPQRYLRHANFPWADELDVEPTEIRQRSEPFRQLHLLHSNFFTMTIESELTDTNRWMKSQSADVVAECMALFSPGDGSAPDPPSRARNGEQLTKVRSNEDVPEQPLPDGEHMMPFPSRQTSWRNTTSTAVLLPNGARGFAGMYRRPSQTSFSLPSIPDSPSLRAKAQKDEEAIDSPTLAPLRGTPSPSQINIHSILDSQKTLRGEVQQTLASESAQSLASSTNNDDSNHTDSCPQPLNSASAESSNGAATEAQMVIAYLHRELTLLKNDLSFERFLKQQHLSHIGQLRRQQIREARVEAETQNLINSNRALKSKLDEAKRSNLQMKRETEKSKSHSRKWEADLSAKLRALKDEKKAWTSEGDQLKRDLTFAHTALFNMKQLIVKSESRELGSQQKLQSIESNMDELQRLRAEVDKLNLSVRQYEANESQTRREKESAEAVQNEVELLKMKLASRDEELAKAKKAFEEELLASKSRVNNEAEAGRGQHASKMQLFLDEGLAASRSRIAELQKAHDHLLDRYTALQSSYLEIMDSSYHDEPLLSGGISRARTDLGPFSRTSSPSGFSRSRQHTVSGTADYESSFASGSHFPVRPVRHTGETAASGSSDSRSLTSSHFQPFSPKSIKSNFAVEGDVGEDGKPKIKPQSDVRVFGRGGVQNIGKQPKKVDKKKEDGSSSKKGSGIRGIRGFG</sequence>
<feature type="compositionally biased region" description="Basic and acidic residues" evidence="2">
    <location>
        <begin position="993"/>
        <end position="1003"/>
    </location>
</feature>
<evidence type="ECO:0000256" key="2">
    <source>
        <dbReference type="SAM" id="MobiDB-lite"/>
    </source>
</evidence>
<dbReference type="STRING" id="1849047.A0A3D8R7B1"/>
<dbReference type="EMBL" id="PDLM01000009">
    <property type="protein sequence ID" value="RDW69841.1"/>
    <property type="molecule type" value="Genomic_DNA"/>
</dbReference>